<gene>
    <name evidence="1" type="ORF">SNOG_07869</name>
</gene>
<dbReference type="HOGENOM" id="CLU_2850438_0_0_1"/>
<dbReference type="EMBL" id="CH445335">
    <property type="protein sequence ID" value="EAT85335.1"/>
    <property type="molecule type" value="Genomic_DNA"/>
</dbReference>
<name>Q0UK45_PHANO</name>
<reference evidence="2" key="1">
    <citation type="journal article" date="2007" name="Plant Cell">
        <title>Dothideomycete-plant interactions illuminated by genome sequencing and EST analysis of the wheat pathogen Stagonospora nodorum.</title>
        <authorList>
            <person name="Hane J.K."/>
            <person name="Lowe R.G."/>
            <person name="Solomon P.S."/>
            <person name="Tan K.C."/>
            <person name="Schoch C.L."/>
            <person name="Spatafora J.W."/>
            <person name="Crous P.W."/>
            <person name="Kodira C."/>
            <person name="Birren B.W."/>
            <person name="Galagan J.E."/>
            <person name="Torriani S.F."/>
            <person name="McDonald B.A."/>
            <person name="Oliver R.P."/>
        </authorList>
    </citation>
    <scope>NUCLEOTIDE SEQUENCE [LARGE SCALE GENOMIC DNA]</scope>
    <source>
        <strain evidence="2">SN15 / ATCC MYA-4574 / FGSC 10173</strain>
    </source>
</reference>
<dbReference type="GeneID" id="5975089"/>
<dbReference type="AlphaFoldDB" id="Q0UK45"/>
<dbReference type="InParanoid" id="Q0UK45"/>
<proteinExistence type="predicted"/>
<sequence>MSPIKAAIEAIKSLEPGQQFSYRKIAIQYESQPLLFNGKLLDEDYGDGMDDVKASKKLAGLRTAT</sequence>
<dbReference type="Proteomes" id="UP000001055">
    <property type="component" value="Unassembled WGS sequence"/>
</dbReference>
<accession>Q0UK45</accession>
<dbReference type="RefSeq" id="XP_001798196.1">
    <property type="nucleotide sequence ID" value="XM_001798144.1"/>
</dbReference>
<protein>
    <submittedName>
        <fullName evidence="1">Uncharacterized protein</fullName>
    </submittedName>
</protein>
<evidence type="ECO:0000313" key="1">
    <source>
        <dbReference type="EMBL" id="EAT85335.1"/>
    </source>
</evidence>
<dbReference type="KEGG" id="pno:SNOG_07869"/>
<organism evidence="1 2">
    <name type="scientific">Phaeosphaeria nodorum (strain SN15 / ATCC MYA-4574 / FGSC 10173)</name>
    <name type="common">Glume blotch fungus</name>
    <name type="synonym">Parastagonospora nodorum</name>
    <dbReference type="NCBI Taxonomy" id="321614"/>
    <lineage>
        <taxon>Eukaryota</taxon>
        <taxon>Fungi</taxon>
        <taxon>Dikarya</taxon>
        <taxon>Ascomycota</taxon>
        <taxon>Pezizomycotina</taxon>
        <taxon>Dothideomycetes</taxon>
        <taxon>Pleosporomycetidae</taxon>
        <taxon>Pleosporales</taxon>
        <taxon>Pleosporineae</taxon>
        <taxon>Phaeosphaeriaceae</taxon>
        <taxon>Parastagonospora</taxon>
    </lineage>
</organism>
<evidence type="ECO:0000313" key="2">
    <source>
        <dbReference type="Proteomes" id="UP000001055"/>
    </source>
</evidence>